<organism evidence="3 4">
    <name type="scientific">Pseudomonas yamanorum</name>
    <dbReference type="NCBI Taxonomy" id="515393"/>
    <lineage>
        <taxon>Bacteria</taxon>
        <taxon>Pseudomonadati</taxon>
        <taxon>Pseudomonadota</taxon>
        <taxon>Gammaproteobacteria</taxon>
        <taxon>Pseudomonadales</taxon>
        <taxon>Pseudomonadaceae</taxon>
        <taxon>Pseudomonas</taxon>
    </lineage>
</organism>
<dbReference type="Gene3D" id="3.10.129.10">
    <property type="entry name" value="Hotdog Thioesterase"/>
    <property type="match status" value="1"/>
</dbReference>
<dbReference type="InterPro" id="IPR029069">
    <property type="entry name" value="HotDog_dom_sf"/>
</dbReference>
<dbReference type="EMBL" id="JACAQR010000024">
    <property type="protein sequence ID" value="NWD43890.1"/>
    <property type="molecule type" value="Genomic_DNA"/>
</dbReference>
<evidence type="ECO:0000313" key="3">
    <source>
        <dbReference type="EMBL" id="NWD43890.1"/>
    </source>
</evidence>
<proteinExistence type="predicted"/>
<name>A0AAJ3H804_9PSED</name>
<dbReference type="CDD" id="cd03449">
    <property type="entry name" value="R_hydratase"/>
    <property type="match status" value="1"/>
</dbReference>
<accession>A0AAJ3H804</accession>
<dbReference type="InterPro" id="IPR050965">
    <property type="entry name" value="UPF0336/Enoyl-CoA_hydratase"/>
</dbReference>
<dbReference type="Proteomes" id="UP000546584">
    <property type="component" value="Unassembled WGS sequence"/>
</dbReference>
<comment type="caution">
    <text evidence="3">The sequence shown here is derived from an EMBL/GenBank/DDBJ whole genome shotgun (WGS) entry which is preliminary data.</text>
</comment>
<dbReference type="RefSeq" id="WP_063031147.1">
    <property type="nucleotide sequence ID" value="NZ_CP012400.2"/>
</dbReference>
<dbReference type="AlphaFoldDB" id="A0AAJ3H804"/>
<dbReference type="InterPro" id="IPR002539">
    <property type="entry name" value="MaoC-like_dom"/>
</dbReference>
<dbReference type="EMBL" id="JAVGXC010000020">
    <property type="protein sequence ID" value="MDR0191021.1"/>
    <property type="molecule type" value="Genomic_DNA"/>
</dbReference>
<keyword evidence="5" id="KW-1185">Reference proteome</keyword>
<reference evidence="3 4" key="1">
    <citation type="submission" date="2020-04" db="EMBL/GenBank/DDBJ databases">
        <title>Molecular characterization of pseudomonads from Agaricus bisporus reveal novel blotch 2 pathogens in Western Europe.</title>
        <authorList>
            <person name="Taparia T."/>
            <person name="Krijger M."/>
            <person name="Haynes E."/>
            <person name="Elpinstone J.G."/>
            <person name="Noble R."/>
            <person name="Van Der Wolf J."/>
        </authorList>
    </citation>
    <scope>NUCLEOTIDE SEQUENCE [LARGE SCALE GENOMIC DNA]</scope>
    <source>
        <strain evidence="3 4">IPO3753</strain>
    </source>
</reference>
<feature type="domain" description="MaoC-like" evidence="1">
    <location>
        <begin position="18"/>
        <end position="112"/>
    </location>
</feature>
<evidence type="ECO:0000259" key="1">
    <source>
        <dbReference type="Pfam" id="PF01575"/>
    </source>
</evidence>
<dbReference type="PANTHER" id="PTHR43437:SF3">
    <property type="entry name" value="HYDROXYACYL-THIOESTER DEHYDRATASE TYPE 2, MITOCHONDRIAL"/>
    <property type="match status" value="1"/>
</dbReference>
<dbReference type="PANTHER" id="PTHR43437">
    <property type="entry name" value="HYDROXYACYL-THIOESTER DEHYDRATASE TYPE 2, MITOCHONDRIAL-RELATED"/>
    <property type="match status" value="1"/>
</dbReference>
<dbReference type="GO" id="GO:0019171">
    <property type="term" value="F:(3R)-hydroxyacyl-[acyl-carrier-protein] dehydratase activity"/>
    <property type="evidence" value="ECO:0007669"/>
    <property type="project" value="TreeGrafter"/>
</dbReference>
<dbReference type="GO" id="GO:0006633">
    <property type="term" value="P:fatty acid biosynthetic process"/>
    <property type="evidence" value="ECO:0007669"/>
    <property type="project" value="TreeGrafter"/>
</dbReference>
<gene>
    <name evidence="3" type="ORF">HX826_18595</name>
    <name evidence="2" type="ORF">RCO22_18925</name>
</gene>
<reference evidence="2 5" key="2">
    <citation type="journal article" date="2023" name="Microbiol. Resour. Announc.">
        <title>Whole-genome sequence of Pseudomonas yamanorum OLsAu1 isolated from the edible ectomycorrhizal mushroom Lactarius sp. section Deliciosi.</title>
        <authorList>
            <person name="Ramirez-Mendoza R."/>
            <person name="Angeles-Argaiz R.E."/>
            <person name="Hernandez-Oaxaca D."/>
            <person name="Aguirre-Beltran L."/>
            <person name="Almaraz-Suarez J."/>
            <person name="Perez-Moreno J."/>
        </authorList>
    </citation>
    <scope>NUCLEOTIDE SEQUENCE [LARGE SCALE GENOMIC DNA]</scope>
    <source>
        <strain evidence="2 5">OLsAu1</strain>
    </source>
</reference>
<evidence type="ECO:0000313" key="4">
    <source>
        <dbReference type="Proteomes" id="UP000546584"/>
    </source>
</evidence>
<sequence>MNALRQKAIEGLEEGDTFEIRRTFSDAEIVQFEALSRDHNPVHSDTLYAEAKGFNSVIAHGLLTATLVTEIGGQLGWLATTMSFSFKRPVYAGDELTCVWKIVAIDDRNRAQAEVIINDSSGQAVLLAETTGLIPNETEKKLLGESRSSIKPLADK</sequence>
<dbReference type="SUPFAM" id="SSF54637">
    <property type="entry name" value="Thioesterase/thiol ester dehydrase-isomerase"/>
    <property type="match status" value="1"/>
</dbReference>
<dbReference type="Proteomes" id="UP001224477">
    <property type="component" value="Unassembled WGS sequence"/>
</dbReference>
<evidence type="ECO:0000313" key="2">
    <source>
        <dbReference type="EMBL" id="MDR0191021.1"/>
    </source>
</evidence>
<dbReference type="Pfam" id="PF01575">
    <property type="entry name" value="MaoC_dehydratas"/>
    <property type="match status" value="1"/>
</dbReference>
<evidence type="ECO:0000313" key="5">
    <source>
        <dbReference type="Proteomes" id="UP001224477"/>
    </source>
</evidence>
<protein>
    <submittedName>
        <fullName evidence="3">MaoC family dehydratase</fullName>
    </submittedName>
</protein>